<feature type="region of interest" description="Disordered" evidence="1">
    <location>
        <begin position="333"/>
        <end position="386"/>
    </location>
</feature>
<gene>
    <name evidence="2" type="ORF">B0T26DRAFT_690911</name>
</gene>
<feature type="region of interest" description="Disordered" evidence="1">
    <location>
        <begin position="206"/>
        <end position="244"/>
    </location>
</feature>
<proteinExistence type="predicted"/>
<dbReference type="AlphaFoldDB" id="A0AA40BJ55"/>
<evidence type="ECO:0000313" key="3">
    <source>
        <dbReference type="Proteomes" id="UP001172101"/>
    </source>
</evidence>
<feature type="compositionally biased region" description="Polar residues" evidence="1">
    <location>
        <begin position="179"/>
        <end position="189"/>
    </location>
</feature>
<feature type="compositionally biased region" description="Basic and acidic residues" evidence="1">
    <location>
        <begin position="222"/>
        <end position="231"/>
    </location>
</feature>
<dbReference type="EMBL" id="JAUIRO010000001">
    <property type="protein sequence ID" value="KAK0735137.1"/>
    <property type="molecule type" value="Genomic_DNA"/>
</dbReference>
<accession>A0AA40BJ55</accession>
<name>A0AA40BJ55_9PEZI</name>
<comment type="caution">
    <text evidence="2">The sequence shown here is derived from an EMBL/GenBank/DDBJ whole genome shotgun (WGS) entry which is preliminary data.</text>
</comment>
<reference evidence="2" key="1">
    <citation type="submission" date="2023-06" db="EMBL/GenBank/DDBJ databases">
        <title>Genome-scale phylogeny and comparative genomics of the fungal order Sordariales.</title>
        <authorList>
            <consortium name="Lawrence Berkeley National Laboratory"/>
            <person name="Hensen N."/>
            <person name="Bonometti L."/>
            <person name="Westerberg I."/>
            <person name="Brannstrom I.O."/>
            <person name="Guillou S."/>
            <person name="Cros-Aarteil S."/>
            <person name="Calhoun S."/>
            <person name="Haridas S."/>
            <person name="Kuo A."/>
            <person name="Mondo S."/>
            <person name="Pangilinan J."/>
            <person name="Riley R."/>
            <person name="LaButti K."/>
            <person name="Andreopoulos B."/>
            <person name="Lipzen A."/>
            <person name="Chen C."/>
            <person name="Yanf M."/>
            <person name="Daum C."/>
            <person name="Ng V."/>
            <person name="Clum A."/>
            <person name="Steindorff A."/>
            <person name="Ohm R."/>
            <person name="Martin F."/>
            <person name="Silar P."/>
            <person name="Natvig D."/>
            <person name="Lalanne C."/>
            <person name="Gautier V."/>
            <person name="Ament-velasquez S.L."/>
            <person name="Kruys A."/>
            <person name="Hutchinson M.I."/>
            <person name="Powell A.J."/>
            <person name="Barry K."/>
            <person name="Miller A.N."/>
            <person name="Grigoriev I.V."/>
            <person name="Debuchy R."/>
            <person name="Gladieux P."/>
            <person name="Thoren M.H."/>
            <person name="Johannesson H."/>
        </authorList>
    </citation>
    <scope>NUCLEOTIDE SEQUENCE</scope>
    <source>
        <strain evidence="2">SMH2392-1A</strain>
    </source>
</reference>
<keyword evidence="3" id="KW-1185">Reference proteome</keyword>
<protein>
    <submittedName>
        <fullName evidence="2">Uncharacterized protein</fullName>
    </submittedName>
</protein>
<evidence type="ECO:0000256" key="1">
    <source>
        <dbReference type="SAM" id="MobiDB-lite"/>
    </source>
</evidence>
<evidence type="ECO:0000313" key="2">
    <source>
        <dbReference type="EMBL" id="KAK0735137.1"/>
    </source>
</evidence>
<dbReference type="RefSeq" id="XP_060304014.1">
    <property type="nucleotide sequence ID" value="XM_060441101.1"/>
</dbReference>
<dbReference type="GeneID" id="85324371"/>
<dbReference type="Proteomes" id="UP001172101">
    <property type="component" value="Unassembled WGS sequence"/>
</dbReference>
<organism evidence="2 3">
    <name type="scientific">Lasiosphaeria miniovina</name>
    <dbReference type="NCBI Taxonomy" id="1954250"/>
    <lineage>
        <taxon>Eukaryota</taxon>
        <taxon>Fungi</taxon>
        <taxon>Dikarya</taxon>
        <taxon>Ascomycota</taxon>
        <taxon>Pezizomycotina</taxon>
        <taxon>Sordariomycetes</taxon>
        <taxon>Sordariomycetidae</taxon>
        <taxon>Sordariales</taxon>
        <taxon>Lasiosphaeriaceae</taxon>
        <taxon>Lasiosphaeria</taxon>
    </lineage>
</organism>
<feature type="compositionally biased region" description="Acidic residues" evidence="1">
    <location>
        <begin position="155"/>
        <end position="164"/>
    </location>
</feature>
<sequence>MDDDLEDPRWNWPYWKFGLKKDDFGKLQDQYNTIASPIQDPEAFHHDVYEISQEAVDADEFHRLLQDRKQQRLRELNESLESAAFEIIANPSLIGTDQWQYAVQLFRTKSLDSLVRYFASYLPQDHHWHKDDSASENGSSIDSLTHSHGSFFGDDADGFTDEPLDMPTSYKSHLPPSPRSMTMGSDSSVASPLNHHDYILDTLTPPRTLSFSESEPDCCDLGDSHHHHDEDAPQPFGADSPATSVSDMLESTFAAVENADVVRDEPHKAARQPAADVLESETPTPKPERQASSFFEAKPSLPHRRHRSVSPSRPLPLHEQDLDDVLASHRDPRSSAFLAHPARLRRRDCSPMQRRRRFGEPATRIQKMLSEGVRLRPRGRRRDESR</sequence>
<feature type="region of interest" description="Disordered" evidence="1">
    <location>
        <begin position="155"/>
        <end position="189"/>
    </location>
</feature>
<feature type="region of interest" description="Disordered" evidence="1">
    <location>
        <begin position="260"/>
        <end position="317"/>
    </location>
</feature>